<feature type="compositionally biased region" description="Low complexity" evidence="13">
    <location>
        <begin position="962"/>
        <end position="974"/>
    </location>
</feature>
<feature type="compositionally biased region" description="Low complexity" evidence="13">
    <location>
        <begin position="1040"/>
        <end position="1067"/>
    </location>
</feature>
<evidence type="ECO:0000256" key="8">
    <source>
        <dbReference type="ARBA" id="ARBA00022723"/>
    </source>
</evidence>
<dbReference type="InterPro" id="IPR041524">
    <property type="entry name" value="GH131_N"/>
</dbReference>
<feature type="compositionally biased region" description="Low complexity" evidence="13">
    <location>
        <begin position="708"/>
        <end position="718"/>
    </location>
</feature>
<dbReference type="GO" id="GO:0043022">
    <property type="term" value="F:ribosome binding"/>
    <property type="evidence" value="ECO:0007669"/>
    <property type="project" value="TreeGrafter"/>
</dbReference>
<proteinExistence type="inferred from homology"/>
<dbReference type="OrthoDB" id="3838338at2759"/>
<keyword evidence="17" id="KW-1185">Reference proteome</keyword>
<evidence type="ECO:0000313" key="16">
    <source>
        <dbReference type="EMBL" id="GLB34540.1"/>
    </source>
</evidence>
<feature type="region of interest" description="Disordered" evidence="13">
    <location>
        <begin position="332"/>
        <end position="390"/>
    </location>
</feature>
<name>A0A9P3UKJ4_LYOSH</name>
<feature type="region of interest" description="Disordered" evidence="13">
    <location>
        <begin position="678"/>
        <end position="770"/>
    </location>
</feature>
<feature type="chain" id="PRO_5040321135" description="RING-type E3 ubiquitin transferase" evidence="14">
    <location>
        <begin position="25"/>
        <end position="1101"/>
    </location>
</feature>
<dbReference type="InterPro" id="IPR001841">
    <property type="entry name" value="Znf_RING"/>
</dbReference>
<evidence type="ECO:0000259" key="15">
    <source>
        <dbReference type="PROSITE" id="PS50089"/>
    </source>
</evidence>
<keyword evidence="8" id="KW-0479">Metal-binding</keyword>
<dbReference type="Pfam" id="PF23230">
    <property type="entry name" value="zf-C2H2_13"/>
    <property type="match status" value="1"/>
</dbReference>
<dbReference type="InterPro" id="IPR056437">
    <property type="entry name" value="Znf-C2H2_ZNF598/HEL2"/>
</dbReference>
<dbReference type="SUPFAM" id="SSF57850">
    <property type="entry name" value="RING/U-box"/>
    <property type="match status" value="1"/>
</dbReference>
<dbReference type="CDD" id="cd16615">
    <property type="entry name" value="RING-HC_ZNF598"/>
    <property type="match status" value="1"/>
</dbReference>
<evidence type="ECO:0000256" key="6">
    <source>
        <dbReference type="ARBA" id="ARBA00022553"/>
    </source>
</evidence>
<dbReference type="InterPro" id="IPR041888">
    <property type="entry name" value="RING-HC_ZNF598/HEL2"/>
</dbReference>
<comment type="similarity">
    <text evidence="11">Belongs to the ZNF598/HEL2 family.</text>
</comment>
<feature type="signal peptide" evidence="14">
    <location>
        <begin position="1"/>
        <end position="24"/>
    </location>
</feature>
<feature type="compositionally biased region" description="Low complexity" evidence="13">
    <location>
        <begin position="360"/>
        <end position="371"/>
    </location>
</feature>
<dbReference type="Proteomes" id="UP001063166">
    <property type="component" value="Unassembled WGS sequence"/>
</dbReference>
<comment type="catalytic activity">
    <reaction evidence="1">
        <text>S-ubiquitinyl-[E2 ubiquitin-conjugating enzyme]-L-cysteine + [acceptor protein]-L-lysine = [E2 ubiquitin-conjugating enzyme]-L-cysteine + N(6)-ubiquitinyl-[acceptor protein]-L-lysine.</text>
        <dbReference type="EC" id="2.3.2.27"/>
    </reaction>
</comment>
<keyword evidence="14" id="KW-0732">Signal</keyword>
<feature type="region of interest" description="Disordered" evidence="13">
    <location>
        <begin position="959"/>
        <end position="1007"/>
    </location>
</feature>
<evidence type="ECO:0000256" key="4">
    <source>
        <dbReference type="ARBA" id="ARBA00012483"/>
    </source>
</evidence>
<feature type="compositionally biased region" description="Pro residues" evidence="13">
    <location>
        <begin position="719"/>
        <end position="731"/>
    </location>
</feature>
<evidence type="ECO:0000256" key="12">
    <source>
        <dbReference type="PROSITE-ProRule" id="PRU00175"/>
    </source>
</evidence>
<comment type="pathway">
    <text evidence="3">Protein modification; protein ubiquitination.</text>
</comment>
<dbReference type="PANTHER" id="PTHR22938:SF0">
    <property type="entry name" value="E3 UBIQUITIN-PROTEIN LIGASE ZNF598"/>
    <property type="match status" value="1"/>
</dbReference>
<dbReference type="GO" id="GO:0061630">
    <property type="term" value="F:ubiquitin protein ligase activity"/>
    <property type="evidence" value="ECO:0007669"/>
    <property type="project" value="UniProtKB-EC"/>
</dbReference>
<dbReference type="EMBL" id="BRPK01000002">
    <property type="protein sequence ID" value="GLB34540.1"/>
    <property type="molecule type" value="Genomic_DNA"/>
</dbReference>
<dbReference type="InterPro" id="IPR044288">
    <property type="entry name" value="ZNF598/HEL2"/>
</dbReference>
<dbReference type="PANTHER" id="PTHR22938">
    <property type="entry name" value="ZINC FINGER PROTEIN 598"/>
    <property type="match status" value="1"/>
</dbReference>
<evidence type="ECO:0000256" key="13">
    <source>
        <dbReference type="SAM" id="MobiDB-lite"/>
    </source>
</evidence>
<evidence type="ECO:0000256" key="14">
    <source>
        <dbReference type="SAM" id="SignalP"/>
    </source>
</evidence>
<evidence type="ECO:0000256" key="11">
    <source>
        <dbReference type="ARBA" id="ARBA00035113"/>
    </source>
</evidence>
<evidence type="ECO:0000256" key="3">
    <source>
        <dbReference type="ARBA" id="ARBA00004906"/>
    </source>
</evidence>
<reference evidence="16" key="1">
    <citation type="submission" date="2022-07" db="EMBL/GenBank/DDBJ databases">
        <title>The genome of Lyophyllum shimeji provides insight into the initial evolution of ectomycorrhizal fungal genome.</title>
        <authorList>
            <person name="Kobayashi Y."/>
            <person name="Shibata T."/>
            <person name="Hirakawa H."/>
            <person name="Shigenobu S."/>
            <person name="Nishiyama T."/>
            <person name="Yamada A."/>
            <person name="Hasebe M."/>
            <person name="Kawaguchi M."/>
        </authorList>
    </citation>
    <scope>NUCLEOTIDE SEQUENCE</scope>
    <source>
        <strain evidence="16">AT787</strain>
    </source>
</reference>
<accession>A0A9P3UKJ4</accession>
<feature type="compositionally biased region" description="Basic and acidic residues" evidence="13">
    <location>
        <begin position="695"/>
        <end position="705"/>
    </location>
</feature>
<gene>
    <name evidence="16" type="ORF">LshimejAT787_0201050</name>
</gene>
<feature type="compositionally biased region" description="Polar residues" evidence="13">
    <location>
        <begin position="987"/>
        <end position="996"/>
    </location>
</feature>
<evidence type="ECO:0000313" key="17">
    <source>
        <dbReference type="Proteomes" id="UP001063166"/>
    </source>
</evidence>
<dbReference type="Pfam" id="PF18271">
    <property type="entry name" value="GH131_N"/>
    <property type="match status" value="1"/>
</dbReference>
<evidence type="ECO:0000256" key="1">
    <source>
        <dbReference type="ARBA" id="ARBA00000900"/>
    </source>
</evidence>
<comment type="caution">
    <text evidence="16">The sequence shown here is derived from an EMBL/GenBank/DDBJ whole genome shotgun (WGS) entry which is preliminary data.</text>
</comment>
<dbReference type="InterPro" id="IPR057634">
    <property type="entry name" value="PAH_ZNF598/HEL2"/>
</dbReference>
<dbReference type="PROSITE" id="PS50089">
    <property type="entry name" value="ZF_RING_2"/>
    <property type="match status" value="1"/>
</dbReference>
<dbReference type="Pfam" id="PF23202">
    <property type="entry name" value="PAH_ZNF598"/>
    <property type="match status" value="1"/>
</dbReference>
<comment type="subcellular location">
    <subcellularLocation>
        <location evidence="2">Cytoplasm</location>
    </subcellularLocation>
</comment>
<keyword evidence="9 12" id="KW-0863">Zinc-finger</keyword>
<evidence type="ECO:0000256" key="2">
    <source>
        <dbReference type="ARBA" id="ARBA00004496"/>
    </source>
</evidence>
<keyword evidence="5" id="KW-0963">Cytoplasm</keyword>
<keyword evidence="6" id="KW-0597">Phosphoprotein</keyword>
<evidence type="ECO:0000256" key="7">
    <source>
        <dbReference type="ARBA" id="ARBA00022679"/>
    </source>
</evidence>
<organism evidence="16 17">
    <name type="scientific">Lyophyllum shimeji</name>
    <name type="common">Hon-shimeji</name>
    <name type="synonym">Tricholoma shimeji</name>
    <dbReference type="NCBI Taxonomy" id="47721"/>
    <lineage>
        <taxon>Eukaryota</taxon>
        <taxon>Fungi</taxon>
        <taxon>Dikarya</taxon>
        <taxon>Basidiomycota</taxon>
        <taxon>Agaricomycotina</taxon>
        <taxon>Agaricomycetes</taxon>
        <taxon>Agaricomycetidae</taxon>
        <taxon>Agaricales</taxon>
        <taxon>Tricholomatineae</taxon>
        <taxon>Lyophyllaceae</taxon>
        <taxon>Lyophyllum</taxon>
    </lineage>
</organism>
<dbReference type="Gene3D" id="2.60.120.1160">
    <property type="match status" value="1"/>
</dbReference>
<evidence type="ECO:0000256" key="5">
    <source>
        <dbReference type="ARBA" id="ARBA00022490"/>
    </source>
</evidence>
<keyword evidence="7" id="KW-0808">Transferase</keyword>
<sequence length="1101" mass="118516">MVGVIAPFLYGLVLAAGFLRPAVGKGIIYEGRAPFNLTASSLDTSAGPYLTAVKGNFQNASHYSTFLSPLVAPPTPLWNKQLLPFLPATIPTEQTISIKIDNTSVFIPGGGTGAPQYGFRRTEFIAHINGSSSTAALNEEMETGVTVFHFSVKLDDRAPDGSHIFGIQLGSPFTNPTGPLPAPDAHSFKVLDHALNVLFKTPFNSRTWHNFAIQIDWDQRTLAVFYSKDGDHLKPVTSKPLPNLTAGTGLAGRGDFHFGVLKLPLVNPKDSPADQGDVVHHGTQEGTTEGSLYSGVFVERASEGSAQCTYSVHELSLTLSAPVITHMSATEAIAQPQAKAGGTTRGAGKRGGGSKHRGRGNQSSRGGRVVRANGSAPAATPVSVSEEKEQAVEAVPAADTTEDSDVCWICAEPVKYYSVSECNHRTCHVCALRLRALYKKTDCTFCKDPQASVIFTASRDAPFSSYAPESIPFKDAKLSIFFETQEMMEETLILLRFNCPDPDCVYIGNGWGDLKLHVRATHGKLMCDLCIRSKKVFAHEHALYSPNVLHAHLPSMYHKPHGKPIPKDQIEGGVHPLCEFCRECFFSDDELYVHMRERHEECFICKRNDIGHQYFQNYESLENHFNKAHHPCTQPQCLARKFVVFNTALDLQAHMVEEHGSDMSARDKKIAQRIQAEFEFEEVGGGGRHGRRDRGHRDREREPPPHHGPGQQEQALAPAPAPPGIVRPPGPGRRREGFGTSLTVEGAGPALSQVSPEPSRPPSPPRADLDPAIAERHATFIARLQSFATNPTNAVTVVKAAIRSYRASESSAKDLISTIWNVLDENLEHTASIVNAFVDLLDLEEKKQDLLAAWKGFEIEQRRQFPDLVPTAVASGSAPYAAITTGRVLNAKHITATRSSQRSSRQVWDRVAQAAGSSLPAQRPLDRFPALAISTAGPSQPAYRQAQRNTAWSASASSGFRPAAAMPTPAQAAASSHITVVPDPRSSKPSSGRSTPHQPPPKLSNALFPELRSSAPARQKAPVSGNVSLRNILGNPAPPAGTAWTAGGTSTSAGVGAGATAGQAAESGNDEVSSQAAGMGKGKKGKGKQKHTLFTLGSFPT</sequence>
<dbReference type="PROSITE" id="PS00028">
    <property type="entry name" value="ZINC_FINGER_C2H2_1"/>
    <property type="match status" value="1"/>
</dbReference>
<feature type="region of interest" description="Disordered" evidence="13">
    <location>
        <begin position="1038"/>
        <end position="1101"/>
    </location>
</feature>
<dbReference type="GO" id="GO:0072344">
    <property type="term" value="P:rescue of stalled ribosome"/>
    <property type="evidence" value="ECO:0007669"/>
    <property type="project" value="InterPro"/>
</dbReference>
<keyword evidence="10" id="KW-0862">Zinc</keyword>
<protein>
    <recommendedName>
        <fullName evidence="4">RING-type E3 ubiquitin transferase</fullName>
        <ecNumber evidence="4">2.3.2.27</ecNumber>
    </recommendedName>
</protein>
<dbReference type="GO" id="GO:0005737">
    <property type="term" value="C:cytoplasm"/>
    <property type="evidence" value="ECO:0007669"/>
    <property type="project" value="UniProtKB-SubCell"/>
</dbReference>
<evidence type="ECO:0000256" key="10">
    <source>
        <dbReference type="ARBA" id="ARBA00022833"/>
    </source>
</evidence>
<dbReference type="GO" id="GO:0008270">
    <property type="term" value="F:zinc ion binding"/>
    <property type="evidence" value="ECO:0007669"/>
    <property type="project" value="UniProtKB-KW"/>
</dbReference>
<dbReference type="EC" id="2.3.2.27" evidence="4"/>
<feature type="domain" description="RING-type" evidence="15">
    <location>
        <begin position="407"/>
        <end position="447"/>
    </location>
</feature>
<dbReference type="AlphaFoldDB" id="A0A9P3UKJ4"/>
<dbReference type="Pfam" id="PF25447">
    <property type="entry name" value="RING_ZNF598"/>
    <property type="match status" value="1"/>
</dbReference>
<dbReference type="GO" id="GO:0016567">
    <property type="term" value="P:protein ubiquitination"/>
    <property type="evidence" value="ECO:0007669"/>
    <property type="project" value="TreeGrafter"/>
</dbReference>
<dbReference type="SMART" id="SM00355">
    <property type="entry name" value="ZnF_C2H2"/>
    <property type="match status" value="4"/>
</dbReference>
<dbReference type="InterPro" id="IPR013087">
    <property type="entry name" value="Znf_C2H2_type"/>
</dbReference>
<evidence type="ECO:0000256" key="9">
    <source>
        <dbReference type="ARBA" id="ARBA00022771"/>
    </source>
</evidence>
<feature type="compositionally biased region" description="Basic residues" evidence="13">
    <location>
        <begin position="1081"/>
        <end position="1091"/>
    </location>
</feature>